<dbReference type="EMBL" id="AXCR01000004">
    <property type="protein sequence ID" value="KJR88133.1"/>
    <property type="molecule type" value="Genomic_DNA"/>
</dbReference>
<dbReference type="AlphaFoldDB" id="A0A0F2MEM3"/>
<feature type="region of interest" description="Disordered" evidence="1">
    <location>
        <begin position="89"/>
        <end position="110"/>
    </location>
</feature>
<dbReference type="Proteomes" id="UP000033710">
    <property type="component" value="Unassembled WGS sequence"/>
</dbReference>
<accession>A0A0F2MEM3</accession>
<evidence type="ECO:0000313" key="3">
    <source>
        <dbReference type="Proteomes" id="UP000033710"/>
    </source>
</evidence>
<gene>
    <name evidence="2" type="ORF">SPSK_08128</name>
</gene>
<protein>
    <submittedName>
        <fullName evidence="2">Uncharacterized protein</fullName>
    </submittedName>
</protein>
<dbReference type="GeneID" id="27670048"/>
<dbReference type="RefSeq" id="XP_016590809.1">
    <property type="nucleotide sequence ID" value="XM_016734771.1"/>
</dbReference>
<dbReference type="VEuPathDB" id="FungiDB:SPSK_08128"/>
<proteinExistence type="predicted"/>
<comment type="caution">
    <text evidence="2">The sequence shown here is derived from an EMBL/GenBank/DDBJ whole genome shotgun (WGS) entry which is preliminary data.</text>
</comment>
<reference evidence="2 3" key="2">
    <citation type="journal article" date="2015" name="Eukaryot. Cell">
        <title>Asexual propagation of a virulent clone complex in a human and feline outbreak of sporotrichosis.</title>
        <authorList>
            <person name="Teixeira Mde M."/>
            <person name="Rodrigues A.M."/>
            <person name="Tsui C.K."/>
            <person name="de Almeida L.G."/>
            <person name="Van Diepeningen A.D."/>
            <person name="van den Ende B.G."/>
            <person name="Fernandes G.F."/>
            <person name="Kano R."/>
            <person name="Hamelin R.C."/>
            <person name="Lopes-Bezerra L.M."/>
            <person name="Vasconcelos A.T."/>
            <person name="de Hoog S."/>
            <person name="de Camargo Z.P."/>
            <person name="Felipe M.S."/>
        </authorList>
    </citation>
    <scope>NUCLEOTIDE SEQUENCE [LARGE SCALE GENOMIC DNA]</scope>
    <source>
        <strain evidence="2 3">1099-18</strain>
    </source>
</reference>
<evidence type="ECO:0000256" key="1">
    <source>
        <dbReference type="SAM" id="MobiDB-lite"/>
    </source>
</evidence>
<dbReference type="KEGG" id="ssck:SPSK_08128"/>
<name>A0A0F2MEM3_SPOSC</name>
<reference evidence="2 3" key="1">
    <citation type="journal article" date="2014" name="BMC Genomics">
        <title>Comparative genomics of the major fungal agents of human and animal Sporotrichosis: Sporothrix schenckii and Sporothrix brasiliensis.</title>
        <authorList>
            <person name="Teixeira M.M."/>
            <person name="de Almeida L.G."/>
            <person name="Kubitschek-Barreira P."/>
            <person name="Alves F.L."/>
            <person name="Kioshima E.S."/>
            <person name="Abadio A.K."/>
            <person name="Fernandes L."/>
            <person name="Derengowski L.S."/>
            <person name="Ferreira K.S."/>
            <person name="Souza R.C."/>
            <person name="Ruiz J.C."/>
            <person name="de Andrade N.C."/>
            <person name="Paes H.C."/>
            <person name="Nicola A.M."/>
            <person name="Albuquerque P."/>
            <person name="Gerber A.L."/>
            <person name="Martins V.P."/>
            <person name="Peconick L.D."/>
            <person name="Neto A.V."/>
            <person name="Chaucanez C.B."/>
            <person name="Silva P.A."/>
            <person name="Cunha O.L."/>
            <person name="de Oliveira F.F."/>
            <person name="dos Santos T.C."/>
            <person name="Barros A.L."/>
            <person name="Soares M.A."/>
            <person name="de Oliveira L.M."/>
            <person name="Marini M.M."/>
            <person name="Villalobos-Duno H."/>
            <person name="Cunha M.M."/>
            <person name="de Hoog S."/>
            <person name="da Silveira J.F."/>
            <person name="Henrissat B."/>
            <person name="Nino-Vega G.A."/>
            <person name="Cisalpino P.S."/>
            <person name="Mora-Montes H.M."/>
            <person name="Almeida S.R."/>
            <person name="Stajich J.E."/>
            <person name="Lopes-Bezerra L.M."/>
            <person name="Vasconcelos A.T."/>
            <person name="Felipe M.S."/>
        </authorList>
    </citation>
    <scope>NUCLEOTIDE SEQUENCE [LARGE SCALE GENOMIC DNA]</scope>
    <source>
        <strain evidence="2 3">1099-18</strain>
    </source>
</reference>
<feature type="compositionally biased region" description="Polar residues" evidence="1">
    <location>
        <begin position="94"/>
        <end position="110"/>
    </location>
</feature>
<organism evidence="2 3">
    <name type="scientific">Sporothrix schenckii 1099-18</name>
    <dbReference type="NCBI Taxonomy" id="1397361"/>
    <lineage>
        <taxon>Eukaryota</taxon>
        <taxon>Fungi</taxon>
        <taxon>Dikarya</taxon>
        <taxon>Ascomycota</taxon>
        <taxon>Pezizomycotina</taxon>
        <taxon>Sordariomycetes</taxon>
        <taxon>Sordariomycetidae</taxon>
        <taxon>Ophiostomatales</taxon>
        <taxon>Ophiostomataceae</taxon>
        <taxon>Sporothrix</taxon>
    </lineage>
</organism>
<sequence>MPEVVQGKHSSSDRMAKMNIGDATVGFALTELEAELVIALCGQVCRRLWICPLWGKTALPVVLLCDGETKELRADARLRASPYSNVLQGPVQEGQATSGWADNGTENGRL</sequence>
<evidence type="ECO:0000313" key="2">
    <source>
        <dbReference type="EMBL" id="KJR88133.1"/>
    </source>
</evidence>